<organism evidence="2 3">
    <name type="scientific">Streptomyces lonegramiae</name>
    <dbReference type="NCBI Taxonomy" id="3075524"/>
    <lineage>
        <taxon>Bacteria</taxon>
        <taxon>Bacillati</taxon>
        <taxon>Actinomycetota</taxon>
        <taxon>Actinomycetes</taxon>
        <taxon>Kitasatosporales</taxon>
        <taxon>Streptomycetaceae</taxon>
        <taxon>Streptomyces</taxon>
    </lineage>
</organism>
<dbReference type="InterPro" id="IPR003615">
    <property type="entry name" value="HNH_nuc"/>
</dbReference>
<dbReference type="GO" id="GO:0004519">
    <property type="term" value="F:endonuclease activity"/>
    <property type="evidence" value="ECO:0007669"/>
    <property type="project" value="UniProtKB-KW"/>
</dbReference>
<dbReference type="EMBL" id="JAVRFD010000036">
    <property type="protein sequence ID" value="MDT0549696.1"/>
    <property type="molecule type" value="Genomic_DNA"/>
</dbReference>
<accession>A0ABU2XUU6</accession>
<dbReference type="Pfam" id="PF26340">
    <property type="entry name" value="DNA-SBD_ScoMcrA"/>
    <property type="match status" value="1"/>
</dbReference>
<name>A0ABU2XUU6_9ACTN</name>
<keyword evidence="2" id="KW-0540">Nuclease</keyword>
<keyword evidence="3" id="KW-1185">Reference proteome</keyword>
<evidence type="ECO:0000259" key="1">
    <source>
        <dbReference type="SMART" id="SM00507"/>
    </source>
</evidence>
<evidence type="ECO:0000313" key="3">
    <source>
        <dbReference type="Proteomes" id="UP001180754"/>
    </source>
</evidence>
<reference evidence="2" key="1">
    <citation type="submission" date="2024-05" db="EMBL/GenBank/DDBJ databases">
        <title>30 novel species of actinomycetes from the DSMZ collection.</title>
        <authorList>
            <person name="Nouioui I."/>
        </authorList>
    </citation>
    <scope>NUCLEOTIDE SEQUENCE</scope>
    <source>
        <strain evidence="2">DSM 41529</strain>
    </source>
</reference>
<dbReference type="InterPro" id="IPR058813">
    <property type="entry name" value="DNA-SBD_ScoMcrA"/>
</dbReference>
<keyword evidence="2" id="KW-0255">Endonuclease</keyword>
<feature type="domain" description="HNH nuclease" evidence="1">
    <location>
        <begin position="325"/>
        <end position="386"/>
    </location>
</feature>
<dbReference type="RefSeq" id="WP_311730262.1">
    <property type="nucleotide sequence ID" value="NZ_JAVRFD010000036.1"/>
</dbReference>
<dbReference type="CDD" id="cd00085">
    <property type="entry name" value="HNHc"/>
    <property type="match status" value="1"/>
</dbReference>
<gene>
    <name evidence="2" type="ORF">RND15_44675</name>
</gene>
<proteinExistence type="predicted"/>
<dbReference type="Pfam" id="PF01844">
    <property type="entry name" value="HNH"/>
    <property type="match status" value="1"/>
</dbReference>
<dbReference type="Proteomes" id="UP001180754">
    <property type="component" value="Unassembled WGS sequence"/>
</dbReference>
<dbReference type="InterPro" id="IPR002711">
    <property type="entry name" value="HNH"/>
</dbReference>
<dbReference type="Gene3D" id="1.10.30.50">
    <property type="match status" value="1"/>
</dbReference>
<sequence length="418" mass="46484">MALTDITGSEVIQAMEEFERLGRERFLRTYQFGRARRYLLYHEGKFYDSKAIVGAAHGYLPGRRHLTAKDFSGGESHAVGLLRRLGFTVVDDSAPSRTQQPPLARQAPQDQLLARLARLKVNRASGRPALYQPIALLWATGRARRGERRLLSWDETEQALRDLLERHGTRGERPRPDYPVSALYHAGLWVLHDHSGPVPKAHGDAALRRWFAENQPLGGVSESVYDLLRRSGEARVAIIDALLCAYFDGLDYIPLLTDVGLYDEAVADDADADPADDGAQDTGIPHAVVVAAQYERLCRIVEHRESEIRGRRTTRASANPIRSGSARRAVLLRSEGRCENPRCTGQPADVTASGAPILEVDHVMDLAQGGRDHPSHMVALCPNCHAIKTRGRTREDLRATLLDVARERHARWSNSESP</sequence>
<dbReference type="Pfam" id="PF26345">
    <property type="entry name" value="ScoMcrA_N"/>
    <property type="match status" value="1"/>
</dbReference>
<evidence type="ECO:0000313" key="2">
    <source>
        <dbReference type="EMBL" id="MDT0549696.1"/>
    </source>
</evidence>
<keyword evidence="2" id="KW-0378">Hydrolase</keyword>
<dbReference type="InterPro" id="IPR058807">
    <property type="entry name" value="ScoMcrA_N"/>
</dbReference>
<comment type="caution">
    <text evidence="2">The sequence shown here is derived from an EMBL/GenBank/DDBJ whole genome shotgun (WGS) entry which is preliminary data.</text>
</comment>
<dbReference type="SMART" id="SM00507">
    <property type="entry name" value="HNHc"/>
    <property type="match status" value="1"/>
</dbReference>
<protein>
    <submittedName>
        <fullName evidence="2">HNH endonuclease signature motif containing protein</fullName>
    </submittedName>
</protein>